<gene>
    <name evidence="1" type="ORF">PSON_ATCC_30995.1.T0680157</name>
</gene>
<name>A0A8S1P3P5_9CILI</name>
<evidence type="ECO:0000313" key="2">
    <source>
        <dbReference type="Proteomes" id="UP000692954"/>
    </source>
</evidence>
<keyword evidence="2" id="KW-1185">Reference proteome</keyword>
<dbReference type="OrthoDB" id="341300at2759"/>
<reference evidence="1" key="1">
    <citation type="submission" date="2021-01" db="EMBL/GenBank/DDBJ databases">
        <authorList>
            <consortium name="Genoscope - CEA"/>
            <person name="William W."/>
        </authorList>
    </citation>
    <scope>NUCLEOTIDE SEQUENCE</scope>
</reference>
<protein>
    <recommendedName>
        <fullName evidence="3">PRELI/MSF1 domain-containing protein</fullName>
    </recommendedName>
</protein>
<evidence type="ECO:0008006" key="3">
    <source>
        <dbReference type="Google" id="ProtNLM"/>
    </source>
</evidence>
<dbReference type="InterPro" id="IPR037365">
    <property type="entry name" value="Slowmo/Ups"/>
</dbReference>
<dbReference type="PANTHER" id="PTHR11158">
    <property type="entry name" value="MSF1/PX19 RELATED"/>
    <property type="match status" value="1"/>
</dbReference>
<dbReference type="EMBL" id="CAJJDN010000068">
    <property type="protein sequence ID" value="CAD8097455.1"/>
    <property type="molecule type" value="Genomic_DNA"/>
</dbReference>
<comment type="caution">
    <text evidence="1">The sequence shown here is derived from an EMBL/GenBank/DDBJ whole genome shotgun (WGS) entry which is preliminary data.</text>
</comment>
<sequence>MQIHSEYTFNFDWETVIKGFWRKYPCKEFDFIQFNQVVDMIVDDDNKMQIKRIVYARKFAIWCLTLEDITFDLENRSMQMKTKLLKSCKFYPNLTGDESIIYKSIDNQHTHYSKLLSNFHQGFFTKLLSQFNNSFKKGIDVVEARCRELQNNK</sequence>
<organism evidence="1 2">
    <name type="scientific">Paramecium sonneborni</name>
    <dbReference type="NCBI Taxonomy" id="65129"/>
    <lineage>
        <taxon>Eukaryota</taxon>
        <taxon>Sar</taxon>
        <taxon>Alveolata</taxon>
        <taxon>Ciliophora</taxon>
        <taxon>Intramacronucleata</taxon>
        <taxon>Oligohymenophorea</taxon>
        <taxon>Peniculida</taxon>
        <taxon>Parameciidae</taxon>
        <taxon>Paramecium</taxon>
    </lineage>
</organism>
<dbReference type="GO" id="GO:0005758">
    <property type="term" value="C:mitochondrial intermembrane space"/>
    <property type="evidence" value="ECO:0007669"/>
    <property type="project" value="InterPro"/>
</dbReference>
<evidence type="ECO:0000313" key="1">
    <source>
        <dbReference type="EMBL" id="CAD8097455.1"/>
    </source>
</evidence>
<accession>A0A8S1P3P5</accession>
<dbReference type="Proteomes" id="UP000692954">
    <property type="component" value="Unassembled WGS sequence"/>
</dbReference>
<dbReference type="AlphaFoldDB" id="A0A8S1P3P5"/>
<proteinExistence type="predicted"/>